<dbReference type="NCBIfam" id="TIGR00370">
    <property type="entry name" value="5-oxoprolinase subunit PxpB"/>
    <property type="match status" value="1"/>
</dbReference>
<dbReference type="SMART" id="SM00796">
    <property type="entry name" value="AHS1"/>
    <property type="match status" value="1"/>
</dbReference>
<dbReference type="InterPro" id="IPR010016">
    <property type="entry name" value="PxpB"/>
</dbReference>
<reference evidence="5 6" key="1">
    <citation type="submission" date="2015-06" db="EMBL/GenBank/DDBJ databases">
        <title>Improved classification and identification of acetic acid bacteria using matrix-assisted laser desorption/ionization time-of-flight mass spectrometry; Gluconobacter nephelii and Gluconobacter uchimurae are later heterotypic synonyms of Gluconobacter japonicus and Gluconobacter oxydans, respectively.</title>
        <authorList>
            <person name="Li L."/>
            <person name="Cleenwerck I."/>
            <person name="De Vuyst L."/>
            <person name="Vandamme P."/>
        </authorList>
    </citation>
    <scope>NUCLEOTIDE SEQUENCE [LARGE SCALE GENOMIC DNA]</scope>
    <source>
        <strain evidence="5 6">LMG 1545</strain>
    </source>
</reference>
<gene>
    <name evidence="5" type="ORF">AD954_13450</name>
</gene>
<dbReference type="InterPro" id="IPR029000">
    <property type="entry name" value="Cyclophilin-like_dom_sf"/>
</dbReference>
<dbReference type="EMBL" id="LIAA01000065">
    <property type="protein sequence ID" value="KXV76067.1"/>
    <property type="molecule type" value="Genomic_DNA"/>
</dbReference>
<evidence type="ECO:0000313" key="6">
    <source>
        <dbReference type="Proteomes" id="UP000075462"/>
    </source>
</evidence>
<dbReference type="PATRIC" id="fig|178900.7.peg.2769"/>
<keyword evidence="2" id="KW-0378">Hydrolase</keyword>
<dbReference type="RefSeq" id="WP_062274427.1">
    <property type="nucleotide sequence ID" value="NZ_LIAA01000065.1"/>
</dbReference>
<evidence type="ECO:0000256" key="3">
    <source>
        <dbReference type="ARBA" id="ARBA00022840"/>
    </source>
</evidence>
<dbReference type="PANTHER" id="PTHR34698">
    <property type="entry name" value="5-OXOPROLINASE SUBUNIT B"/>
    <property type="match status" value="1"/>
</dbReference>
<sequence>MRISCAGVDAFLLDMSGGAFRNDIQGRIWSLEKLLSDRSEIQTVILGANNLLVVFDCEKHDAATIRHMLHAAWEQTVSAQITPREHVIPVTYGGAGGEDLPFVAQTAGLSESEVVALHTGALYRVAMVGYSPGFGYLTGLPRQLSIARRASPRLVVEQKSVCLGGEFTAVTPSNGPSGWHILGKAHCSALFDATAEDPCLLRAGDIVRFASA</sequence>
<protein>
    <recommendedName>
        <fullName evidence="4">Carboxyltransferase domain-containing protein</fullName>
    </recommendedName>
</protein>
<dbReference type="AlphaFoldDB" id="A0A149V7A4"/>
<proteinExistence type="predicted"/>
<dbReference type="InterPro" id="IPR003833">
    <property type="entry name" value="CT_C_D"/>
</dbReference>
<dbReference type="Proteomes" id="UP000075462">
    <property type="component" value="Unassembled WGS sequence"/>
</dbReference>
<evidence type="ECO:0000313" key="5">
    <source>
        <dbReference type="EMBL" id="KXV76067.1"/>
    </source>
</evidence>
<dbReference type="GO" id="GO:0016787">
    <property type="term" value="F:hydrolase activity"/>
    <property type="evidence" value="ECO:0007669"/>
    <property type="project" value="UniProtKB-KW"/>
</dbReference>
<dbReference type="GO" id="GO:0005524">
    <property type="term" value="F:ATP binding"/>
    <property type="evidence" value="ECO:0007669"/>
    <property type="project" value="UniProtKB-KW"/>
</dbReference>
<comment type="caution">
    <text evidence="5">The sequence shown here is derived from an EMBL/GenBank/DDBJ whole genome shotgun (WGS) entry which is preliminary data.</text>
</comment>
<dbReference type="Pfam" id="PF02682">
    <property type="entry name" value="CT_C_D"/>
    <property type="match status" value="1"/>
</dbReference>
<dbReference type="PANTHER" id="PTHR34698:SF2">
    <property type="entry name" value="5-OXOPROLINASE SUBUNIT B"/>
    <property type="match status" value="1"/>
</dbReference>
<feature type="domain" description="Carboxyltransferase" evidence="4">
    <location>
        <begin position="1"/>
        <end position="201"/>
    </location>
</feature>
<dbReference type="SUPFAM" id="SSF160467">
    <property type="entry name" value="PH0987 N-terminal domain-like"/>
    <property type="match status" value="1"/>
</dbReference>
<dbReference type="Gene3D" id="2.40.100.10">
    <property type="entry name" value="Cyclophilin-like"/>
    <property type="match status" value="1"/>
</dbReference>
<evidence type="ECO:0000256" key="1">
    <source>
        <dbReference type="ARBA" id="ARBA00022741"/>
    </source>
</evidence>
<dbReference type="SUPFAM" id="SSF50891">
    <property type="entry name" value="Cyclophilin-like"/>
    <property type="match status" value="1"/>
</dbReference>
<organism evidence="5 6">
    <name type="scientific">Acetobacter cerevisiae</name>
    <dbReference type="NCBI Taxonomy" id="178900"/>
    <lineage>
        <taxon>Bacteria</taxon>
        <taxon>Pseudomonadati</taxon>
        <taxon>Pseudomonadota</taxon>
        <taxon>Alphaproteobacteria</taxon>
        <taxon>Acetobacterales</taxon>
        <taxon>Acetobacteraceae</taxon>
        <taxon>Acetobacter</taxon>
    </lineage>
</organism>
<dbReference type="OrthoDB" id="9778567at2"/>
<evidence type="ECO:0000256" key="2">
    <source>
        <dbReference type="ARBA" id="ARBA00022801"/>
    </source>
</evidence>
<evidence type="ECO:0000259" key="4">
    <source>
        <dbReference type="SMART" id="SM00796"/>
    </source>
</evidence>
<keyword evidence="1" id="KW-0547">Nucleotide-binding</keyword>
<keyword evidence="3" id="KW-0067">ATP-binding</keyword>
<accession>A0A149V7A4</accession>
<name>A0A149V7A4_9PROT</name>